<keyword evidence="1" id="KW-0560">Oxidoreductase</keyword>
<evidence type="ECO:0000313" key="2">
    <source>
        <dbReference type="Proteomes" id="UP000216345"/>
    </source>
</evidence>
<proteinExistence type="predicted"/>
<name>A0A256FPN1_9HYPH</name>
<dbReference type="EC" id="1.5.1.30" evidence="1"/>
<organism evidence="1 2">
    <name type="scientific">Brucella rhizosphaerae</name>
    <dbReference type="NCBI Taxonomy" id="571254"/>
    <lineage>
        <taxon>Bacteria</taxon>
        <taxon>Pseudomonadati</taxon>
        <taxon>Pseudomonadota</taxon>
        <taxon>Alphaproteobacteria</taxon>
        <taxon>Hyphomicrobiales</taxon>
        <taxon>Brucellaceae</taxon>
        <taxon>Brucella/Ochrobactrum group</taxon>
        <taxon>Brucella</taxon>
    </lineage>
</organism>
<sequence length="69" mass="7613">MGQPAAIISSSLGNISDFGANHHWRQSLVCLDMPTFQQLEAYLAQVDKLLSASQKVGTSFRKKMCVKTK</sequence>
<evidence type="ECO:0000313" key="1">
    <source>
        <dbReference type="EMBL" id="OYR16696.1"/>
    </source>
</evidence>
<dbReference type="EMBL" id="NNRK01000022">
    <property type="protein sequence ID" value="OYR16696.1"/>
    <property type="molecule type" value="Genomic_DNA"/>
</dbReference>
<dbReference type="Proteomes" id="UP000216345">
    <property type="component" value="Unassembled WGS sequence"/>
</dbReference>
<dbReference type="GO" id="GO:0042602">
    <property type="term" value="F:riboflavin reductase (NADPH) activity"/>
    <property type="evidence" value="ECO:0007669"/>
    <property type="project" value="UniProtKB-EC"/>
</dbReference>
<accession>A0A256FPN1</accession>
<protein>
    <submittedName>
        <fullName evidence="1">Flavo domain protein</fullName>
        <ecNumber evidence="1">1.5.1.30</ecNumber>
    </submittedName>
</protein>
<dbReference type="AlphaFoldDB" id="A0A256FPN1"/>
<comment type="caution">
    <text evidence="1">The sequence shown here is derived from an EMBL/GenBank/DDBJ whole genome shotgun (WGS) entry which is preliminary data.</text>
</comment>
<gene>
    <name evidence="1" type="primary">yieF</name>
    <name evidence="1" type="ORF">CEV32_4330</name>
</gene>
<keyword evidence="2" id="KW-1185">Reference proteome</keyword>
<reference evidence="1 2" key="1">
    <citation type="submission" date="2017-07" db="EMBL/GenBank/DDBJ databases">
        <title>Phylogenetic study on the rhizospheric bacterium Ochrobactrum sp. A44.</title>
        <authorList>
            <person name="Krzyzanowska D.M."/>
            <person name="Ossowicki A."/>
            <person name="Rajewska M."/>
            <person name="Maciag T."/>
            <person name="Kaczynski Z."/>
            <person name="Czerwicka M."/>
            <person name="Jafra S."/>
        </authorList>
    </citation>
    <scope>NUCLEOTIDE SEQUENCE [LARGE SCALE GENOMIC DNA]</scope>
    <source>
        <strain evidence="1 2">PR17</strain>
    </source>
</reference>